<dbReference type="GO" id="GO:0003677">
    <property type="term" value="F:DNA binding"/>
    <property type="evidence" value="ECO:0007669"/>
    <property type="project" value="InterPro"/>
</dbReference>
<dbReference type="InterPro" id="IPR010982">
    <property type="entry name" value="Lambda_DNA-bd_dom_sf"/>
</dbReference>
<dbReference type="OrthoDB" id="7428772at2"/>
<dbReference type="Proteomes" id="UP000291469">
    <property type="component" value="Chromosome"/>
</dbReference>
<dbReference type="RefSeq" id="WP_131156146.1">
    <property type="nucleotide sequence ID" value="NZ_CP036402.1"/>
</dbReference>
<dbReference type="InterPro" id="IPR001387">
    <property type="entry name" value="Cro/C1-type_HTH"/>
</dbReference>
<sequence length="349" mass="35734">MNEGEATGGTIGARLRARRHEAGWSQVELAAAAGVSRQLVGAVEAGRHLPRVDAGAALARALGTTVEALLEPGAAPVPAPVLDEPLPDGRPVRIGRVGDRTVAAPLADRGEAWDAPDGTVEAGRVHPLPGARPGLVVVGCDPAVELAARLASGPGDPPPLALTTSTDRAVVALGRGRAHAAVVHAQEGALPRPPVSADRQRLACWRVGLAAPRDAPRGWVGEALAGRRRVVQREAGAGSQRAFVRAVAARGTSPRGEPPGGPRAAGHLDAARTAARLGMVAVTIEPAARALGLAFQPLETHVAELWTASAHREEGAVRALGEVLTQGTFQRRLAAVGGYDLQGCGERVA</sequence>
<name>A0A411YIV2_9ACTN</name>
<dbReference type="Gene3D" id="1.10.260.40">
    <property type="entry name" value="lambda repressor-like DNA-binding domains"/>
    <property type="match status" value="1"/>
</dbReference>
<accession>A0A411YIV2</accession>
<dbReference type="KEGG" id="erz:ER308_17300"/>
<dbReference type="SUPFAM" id="SSF47413">
    <property type="entry name" value="lambda repressor-like DNA-binding domains"/>
    <property type="match status" value="1"/>
</dbReference>
<dbReference type="SMART" id="SM00530">
    <property type="entry name" value="HTH_XRE"/>
    <property type="match status" value="1"/>
</dbReference>
<reference evidence="2 3" key="1">
    <citation type="submission" date="2019-01" db="EMBL/GenBank/DDBJ databases">
        <title>Egibacter rhizosphaerae EGI 80759T.</title>
        <authorList>
            <person name="Chen D.-D."/>
            <person name="Tian Y."/>
            <person name="Jiao J.-Y."/>
            <person name="Zhang X.-T."/>
            <person name="Zhang Y.-G."/>
            <person name="Zhang Y."/>
            <person name="Xiao M."/>
            <person name="Shu W.-S."/>
            <person name="Li W.-J."/>
        </authorList>
    </citation>
    <scope>NUCLEOTIDE SEQUENCE [LARGE SCALE GENOMIC DNA]</scope>
    <source>
        <strain evidence="2 3">EGI 80759</strain>
    </source>
</reference>
<dbReference type="AlphaFoldDB" id="A0A411YIV2"/>
<protein>
    <submittedName>
        <fullName evidence="2">Helix-turn-helix domain-containing protein</fullName>
    </submittedName>
</protein>
<evidence type="ECO:0000313" key="3">
    <source>
        <dbReference type="Proteomes" id="UP000291469"/>
    </source>
</evidence>
<organism evidence="2 3">
    <name type="scientific">Egibacter rhizosphaerae</name>
    <dbReference type="NCBI Taxonomy" id="1670831"/>
    <lineage>
        <taxon>Bacteria</taxon>
        <taxon>Bacillati</taxon>
        <taxon>Actinomycetota</taxon>
        <taxon>Nitriliruptoria</taxon>
        <taxon>Egibacterales</taxon>
        <taxon>Egibacteraceae</taxon>
        <taxon>Egibacter</taxon>
    </lineage>
</organism>
<dbReference type="PROSITE" id="PS50943">
    <property type="entry name" value="HTH_CROC1"/>
    <property type="match status" value="1"/>
</dbReference>
<dbReference type="EMBL" id="CP036402">
    <property type="protein sequence ID" value="QBI21153.1"/>
    <property type="molecule type" value="Genomic_DNA"/>
</dbReference>
<evidence type="ECO:0000259" key="1">
    <source>
        <dbReference type="PROSITE" id="PS50943"/>
    </source>
</evidence>
<feature type="domain" description="HTH cro/C1-type" evidence="1">
    <location>
        <begin position="15"/>
        <end position="69"/>
    </location>
</feature>
<dbReference type="Pfam" id="PF12727">
    <property type="entry name" value="PBP_like"/>
    <property type="match status" value="1"/>
</dbReference>
<dbReference type="Pfam" id="PF13560">
    <property type="entry name" value="HTH_31"/>
    <property type="match status" value="1"/>
</dbReference>
<proteinExistence type="predicted"/>
<gene>
    <name evidence="2" type="ORF">ER308_17300</name>
</gene>
<evidence type="ECO:0000313" key="2">
    <source>
        <dbReference type="EMBL" id="QBI21153.1"/>
    </source>
</evidence>
<dbReference type="InterPro" id="IPR024370">
    <property type="entry name" value="PBP_domain"/>
</dbReference>
<dbReference type="CDD" id="cd00093">
    <property type="entry name" value="HTH_XRE"/>
    <property type="match status" value="1"/>
</dbReference>
<keyword evidence="3" id="KW-1185">Reference proteome</keyword>